<protein>
    <recommendedName>
        <fullName evidence="11">Potassium efflux system KefA protein / Small-conductance mechanosensitive channel</fullName>
    </recommendedName>
</protein>
<dbReference type="InterPro" id="IPR045275">
    <property type="entry name" value="MscS_archaea/bacteria_type"/>
</dbReference>
<feature type="domain" description="Mechanosensitive ion channel MscS C-terminal" evidence="9">
    <location>
        <begin position="199"/>
        <end position="282"/>
    </location>
</feature>
<dbReference type="GO" id="GO:0008381">
    <property type="term" value="F:mechanosensitive monoatomic ion channel activity"/>
    <property type="evidence" value="ECO:0007669"/>
    <property type="project" value="InterPro"/>
</dbReference>
<evidence type="ECO:0000259" key="8">
    <source>
        <dbReference type="Pfam" id="PF00924"/>
    </source>
</evidence>
<evidence type="ECO:0000256" key="2">
    <source>
        <dbReference type="ARBA" id="ARBA00008017"/>
    </source>
</evidence>
<evidence type="ECO:0000256" key="1">
    <source>
        <dbReference type="ARBA" id="ARBA00004651"/>
    </source>
</evidence>
<feature type="transmembrane region" description="Helical" evidence="7">
    <location>
        <begin position="38"/>
        <end position="58"/>
    </location>
</feature>
<dbReference type="SUPFAM" id="SSF50182">
    <property type="entry name" value="Sm-like ribonucleoproteins"/>
    <property type="match status" value="1"/>
</dbReference>
<evidence type="ECO:0000256" key="5">
    <source>
        <dbReference type="ARBA" id="ARBA00022989"/>
    </source>
</evidence>
<dbReference type="InterPro" id="IPR008910">
    <property type="entry name" value="MSC_TM_helix"/>
</dbReference>
<dbReference type="Gene3D" id="3.30.70.100">
    <property type="match status" value="1"/>
</dbReference>
<feature type="domain" description="Mechanosensitive ion channel MscS" evidence="8">
    <location>
        <begin position="125"/>
        <end position="185"/>
    </location>
</feature>
<dbReference type="InterPro" id="IPR023408">
    <property type="entry name" value="MscS_beta-dom_sf"/>
</dbReference>
<evidence type="ECO:0000313" key="10">
    <source>
        <dbReference type="EMBL" id="CAA9387902.1"/>
    </source>
</evidence>
<dbReference type="InterPro" id="IPR011014">
    <property type="entry name" value="MscS_channel_TM-2"/>
</dbReference>
<keyword evidence="6 7" id="KW-0472">Membrane</keyword>
<dbReference type="Gene3D" id="1.10.287.1260">
    <property type="match status" value="1"/>
</dbReference>
<comment type="similarity">
    <text evidence="2">Belongs to the MscS (TC 1.A.23) family.</text>
</comment>
<dbReference type="Pfam" id="PF05552">
    <property type="entry name" value="MS_channel_1st_1"/>
    <property type="match status" value="1"/>
</dbReference>
<dbReference type="Pfam" id="PF21082">
    <property type="entry name" value="MS_channel_3rd"/>
    <property type="match status" value="1"/>
</dbReference>
<name>A0A6J4NM96_9BACT</name>
<dbReference type="PANTHER" id="PTHR30221:SF1">
    <property type="entry name" value="SMALL-CONDUCTANCE MECHANOSENSITIVE CHANNEL"/>
    <property type="match status" value="1"/>
</dbReference>
<dbReference type="SUPFAM" id="SSF82689">
    <property type="entry name" value="Mechanosensitive channel protein MscS (YggB), C-terminal domain"/>
    <property type="match status" value="1"/>
</dbReference>
<dbReference type="AlphaFoldDB" id="A0A6J4NM96"/>
<evidence type="ECO:0008006" key="11">
    <source>
        <dbReference type="Google" id="ProtNLM"/>
    </source>
</evidence>
<dbReference type="InterPro" id="IPR010920">
    <property type="entry name" value="LSM_dom_sf"/>
</dbReference>
<dbReference type="Gene3D" id="2.30.30.60">
    <property type="match status" value="1"/>
</dbReference>
<gene>
    <name evidence="10" type="ORF">AVDCRST_MAG74-788</name>
</gene>
<organism evidence="10">
    <name type="scientific">uncultured Pyrinomonadaceae bacterium</name>
    <dbReference type="NCBI Taxonomy" id="2283094"/>
    <lineage>
        <taxon>Bacteria</taxon>
        <taxon>Pseudomonadati</taxon>
        <taxon>Acidobacteriota</taxon>
        <taxon>Blastocatellia</taxon>
        <taxon>Blastocatellales</taxon>
        <taxon>Pyrinomonadaceae</taxon>
        <taxon>environmental samples</taxon>
    </lineage>
</organism>
<comment type="subcellular location">
    <subcellularLocation>
        <location evidence="1">Cell membrane</location>
        <topology evidence="1">Multi-pass membrane protein</topology>
    </subcellularLocation>
</comment>
<dbReference type="InterPro" id="IPR006685">
    <property type="entry name" value="MscS_channel_2nd"/>
</dbReference>
<dbReference type="Pfam" id="PF00924">
    <property type="entry name" value="MS_channel_2nd"/>
    <property type="match status" value="1"/>
</dbReference>
<dbReference type="GO" id="GO:0005886">
    <property type="term" value="C:plasma membrane"/>
    <property type="evidence" value="ECO:0007669"/>
    <property type="project" value="UniProtKB-SubCell"/>
</dbReference>
<evidence type="ECO:0000256" key="3">
    <source>
        <dbReference type="ARBA" id="ARBA00022475"/>
    </source>
</evidence>
<evidence type="ECO:0000259" key="9">
    <source>
        <dbReference type="Pfam" id="PF21082"/>
    </source>
</evidence>
<evidence type="ECO:0000256" key="6">
    <source>
        <dbReference type="ARBA" id="ARBA00023136"/>
    </source>
</evidence>
<keyword evidence="5 7" id="KW-1133">Transmembrane helix</keyword>
<dbReference type="InterPro" id="IPR011066">
    <property type="entry name" value="MscS_channel_C_sf"/>
</dbReference>
<reference evidence="10" key="1">
    <citation type="submission" date="2020-02" db="EMBL/GenBank/DDBJ databases">
        <authorList>
            <person name="Meier V. D."/>
        </authorList>
    </citation>
    <scope>NUCLEOTIDE SEQUENCE</scope>
    <source>
        <strain evidence="10">AVDCRST_MAG74</strain>
    </source>
</reference>
<sequence length="308" mass="34028">MIYQNANTPIKVIESATEVTNVVYSSVDNLVKSFIEQLPLIVAGIVVLFFFWMLAKIIKGAFLAASNRANLDYRLRILVSRLIGVAVFVLGIFTALTIIIPSFRFGDLVAGLGFTSFIVGFATKDILNNLLSGVLILWKETFKIGDYIFVKDRQGKVEYIGVRATTLRMDDGEKILMPNGDMYSSALTIRGANAERRMKLDISIGYNAEIERAKASILKVTREAVGVVSEPPPDVYVTDLAAAGVDLSIYFWIRSDENNPMAVFDRVAMGIKKILGESNIELYPTSPVVVKEAGDGHSSEEENKREDL</sequence>
<proteinExistence type="inferred from homology"/>
<keyword evidence="4 7" id="KW-0812">Transmembrane</keyword>
<dbReference type="InterPro" id="IPR049278">
    <property type="entry name" value="MS_channel_C"/>
</dbReference>
<evidence type="ECO:0000256" key="7">
    <source>
        <dbReference type="SAM" id="Phobius"/>
    </source>
</evidence>
<feature type="transmembrane region" description="Helical" evidence="7">
    <location>
        <begin position="78"/>
        <end position="100"/>
    </location>
</feature>
<accession>A0A6J4NM96</accession>
<evidence type="ECO:0000256" key="4">
    <source>
        <dbReference type="ARBA" id="ARBA00022692"/>
    </source>
</evidence>
<dbReference type="PANTHER" id="PTHR30221">
    <property type="entry name" value="SMALL-CONDUCTANCE MECHANOSENSITIVE CHANNEL"/>
    <property type="match status" value="1"/>
</dbReference>
<dbReference type="EMBL" id="CADCUR010000060">
    <property type="protein sequence ID" value="CAA9387902.1"/>
    <property type="molecule type" value="Genomic_DNA"/>
</dbReference>
<keyword evidence="3" id="KW-1003">Cell membrane</keyword>
<dbReference type="SUPFAM" id="SSF82861">
    <property type="entry name" value="Mechanosensitive channel protein MscS (YggB), transmembrane region"/>
    <property type="match status" value="1"/>
</dbReference>